<name>A0ACB8QCY0_9AGAM</name>
<accession>A0ACB8QCY0</accession>
<dbReference type="Proteomes" id="UP000814128">
    <property type="component" value="Unassembled WGS sequence"/>
</dbReference>
<dbReference type="EMBL" id="MU273663">
    <property type="protein sequence ID" value="KAI0029666.1"/>
    <property type="molecule type" value="Genomic_DNA"/>
</dbReference>
<sequence>MSELNEALAKIRPHTTSSLAHQKTPATLLHALEATLDEQAAGRSPTAYFAALLTTLDGTLQKEKQRSSGLKLAEGDILPAVLYLLALVAPFAPTPVIRSNLNTILSLAAPLFPVLQHHAPPLRSQLGLFGPVLTALDRAQLDAPAVRQCFASILQLCLDPRPKVRKKAADVVKDVLAAPPPPLQMHPFSDRVAEWAQSTLAEANANAIPRSKHAKSDMESAEVALHLVQLLRTVVRWLPSSFLPPTIPLLLSLPRLGNPFLSQVTYTFISDLLTNPSDADLGQIDVLPEIPKILKAVLSALPPKTDATLAPAWVSLLADTIVAYNAAEPDAASAELPKVWKAVWTFLDSSDASVRRAAAQALARLAGCFTARLTEPAVAEHARNDEEPKSALGKIVAQVDKALDALAYARAMPELLAVIAALVIGLHHRAALGEPTAAEALFLSVVKRIGELRVQKNFEYKEAADAVLGAAMARMGPHVLLEALPLNLEPAGRQAGREPRAFLLPLLAQPHPSPLAHFVAYFVPLSERMFNLQQAAEEAGRAAEAKMWTVLIAQVWAGLPSYCWAPLDLPETLTPAFAQLLSQLLYNQPDLRPPVLRALKTLADASVALSKPDPAAIARHPALSRPDAPSQNQARRNVELLQSQADSWLAVLFNVFGSVAREARGAVGEVIGAWAEIAGEQSIAQAYGKVLALFKQNLSTPAPARGAAPSDAGSTTAMTQDILLILLPHLSPDDASALFELLLSPEVLASADNAVQKRGYKILGKLVEGGKAKFEVSRVLSRLEEVVGKLSSAAKKDRMLFYTALLPHIPPTALHIIPSLIPEAILGTKEPSEKARTAAFDLIVAMGRKMEGGGVVKRDLVEGMDEDDKGEASASVEEYLTMLAAGLAGASPHMISATITAISRVLFEFHGSASEKMLNEILSTMLVFLSSNNREIVKSTLGFTKLAIHMLPETLVRAHLGELIPLLLSRAHDHKNHFKVKVRHILERAIRRFGWEDVSKAAGESEAAKVLVNIKKRKERAKRKRAAAAEASDDDTARPTGRATAGDAFEDVLYGSESEIEDSEDEDAPAQRGRKGTKDFGARLRVDDDEPMDLLAGTAAHITGAQNKRRRRPGQDATHFKTDSATGKLVIADSDSDAAAGERAQEDVVGSAYRAQMTGVDGLTRGPGGRVKFNKDTKKRRREDGDEDVEMEDASAGAAKAEERPGKKRRETRLGHEFRAKKAGGDLKKSGVEPYAYVPLKQAAKKGNRGNRIGVAGKR</sequence>
<keyword evidence="2" id="KW-1185">Reference proteome</keyword>
<organism evidence="1 2">
    <name type="scientific">Vararia minispora EC-137</name>
    <dbReference type="NCBI Taxonomy" id="1314806"/>
    <lineage>
        <taxon>Eukaryota</taxon>
        <taxon>Fungi</taxon>
        <taxon>Dikarya</taxon>
        <taxon>Basidiomycota</taxon>
        <taxon>Agaricomycotina</taxon>
        <taxon>Agaricomycetes</taxon>
        <taxon>Russulales</taxon>
        <taxon>Lachnocladiaceae</taxon>
        <taxon>Vararia</taxon>
    </lineage>
</organism>
<proteinExistence type="predicted"/>
<reference evidence="1" key="1">
    <citation type="submission" date="2021-02" db="EMBL/GenBank/DDBJ databases">
        <authorList>
            <consortium name="DOE Joint Genome Institute"/>
            <person name="Ahrendt S."/>
            <person name="Looney B.P."/>
            <person name="Miyauchi S."/>
            <person name="Morin E."/>
            <person name="Drula E."/>
            <person name="Courty P.E."/>
            <person name="Chicoki N."/>
            <person name="Fauchery L."/>
            <person name="Kohler A."/>
            <person name="Kuo A."/>
            <person name="Labutti K."/>
            <person name="Pangilinan J."/>
            <person name="Lipzen A."/>
            <person name="Riley R."/>
            <person name="Andreopoulos W."/>
            <person name="He G."/>
            <person name="Johnson J."/>
            <person name="Barry K.W."/>
            <person name="Grigoriev I.V."/>
            <person name="Nagy L."/>
            <person name="Hibbett D."/>
            <person name="Henrissat B."/>
            <person name="Matheny P.B."/>
            <person name="Labbe J."/>
            <person name="Martin F."/>
        </authorList>
    </citation>
    <scope>NUCLEOTIDE SEQUENCE</scope>
    <source>
        <strain evidence="1">EC-137</strain>
    </source>
</reference>
<protein>
    <submittedName>
        <fullName evidence="1">NUC173-domain-containing protein</fullName>
    </submittedName>
</protein>
<gene>
    <name evidence="1" type="ORF">K488DRAFT_80054</name>
</gene>
<reference evidence="1" key="2">
    <citation type="journal article" date="2022" name="New Phytol.">
        <title>Evolutionary transition to the ectomycorrhizal habit in the genomes of a hyperdiverse lineage of mushroom-forming fungi.</title>
        <authorList>
            <person name="Looney B."/>
            <person name="Miyauchi S."/>
            <person name="Morin E."/>
            <person name="Drula E."/>
            <person name="Courty P.E."/>
            <person name="Kohler A."/>
            <person name="Kuo A."/>
            <person name="LaButti K."/>
            <person name="Pangilinan J."/>
            <person name="Lipzen A."/>
            <person name="Riley R."/>
            <person name="Andreopoulos W."/>
            <person name="He G."/>
            <person name="Johnson J."/>
            <person name="Nolan M."/>
            <person name="Tritt A."/>
            <person name="Barry K.W."/>
            <person name="Grigoriev I.V."/>
            <person name="Nagy L.G."/>
            <person name="Hibbett D."/>
            <person name="Henrissat B."/>
            <person name="Matheny P.B."/>
            <person name="Labbe J."/>
            <person name="Martin F.M."/>
        </authorList>
    </citation>
    <scope>NUCLEOTIDE SEQUENCE</scope>
    <source>
        <strain evidence="1">EC-137</strain>
    </source>
</reference>
<evidence type="ECO:0000313" key="1">
    <source>
        <dbReference type="EMBL" id="KAI0029666.1"/>
    </source>
</evidence>
<evidence type="ECO:0000313" key="2">
    <source>
        <dbReference type="Proteomes" id="UP000814128"/>
    </source>
</evidence>
<comment type="caution">
    <text evidence="1">The sequence shown here is derived from an EMBL/GenBank/DDBJ whole genome shotgun (WGS) entry which is preliminary data.</text>
</comment>